<protein>
    <submittedName>
        <fullName evidence="2">Uncharacterized protein</fullName>
    </submittedName>
</protein>
<dbReference type="EMBL" id="JAEVFJ010000008">
    <property type="protein sequence ID" value="KAH8102884.1"/>
    <property type="molecule type" value="Genomic_DNA"/>
</dbReference>
<dbReference type="AlphaFoldDB" id="A0A8K0US71"/>
<feature type="region of interest" description="Disordered" evidence="1">
    <location>
        <begin position="110"/>
        <end position="153"/>
    </location>
</feature>
<dbReference type="OrthoDB" id="3165590at2759"/>
<evidence type="ECO:0000313" key="3">
    <source>
        <dbReference type="Proteomes" id="UP000813824"/>
    </source>
</evidence>
<evidence type="ECO:0000313" key="2">
    <source>
        <dbReference type="EMBL" id="KAH8102884.1"/>
    </source>
</evidence>
<gene>
    <name evidence="2" type="ORF">BXZ70DRAFT_756981</name>
</gene>
<keyword evidence="3" id="KW-1185">Reference proteome</keyword>
<proteinExistence type="predicted"/>
<evidence type="ECO:0000256" key="1">
    <source>
        <dbReference type="SAM" id="MobiDB-lite"/>
    </source>
</evidence>
<reference evidence="2" key="1">
    <citation type="journal article" date="2021" name="New Phytol.">
        <title>Evolutionary innovations through gain and loss of genes in the ectomycorrhizal Boletales.</title>
        <authorList>
            <person name="Wu G."/>
            <person name="Miyauchi S."/>
            <person name="Morin E."/>
            <person name="Kuo A."/>
            <person name="Drula E."/>
            <person name="Varga T."/>
            <person name="Kohler A."/>
            <person name="Feng B."/>
            <person name="Cao Y."/>
            <person name="Lipzen A."/>
            <person name="Daum C."/>
            <person name="Hundley H."/>
            <person name="Pangilinan J."/>
            <person name="Johnson J."/>
            <person name="Barry K."/>
            <person name="LaButti K."/>
            <person name="Ng V."/>
            <person name="Ahrendt S."/>
            <person name="Min B."/>
            <person name="Choi I.G."/>
            <person name="Park H."/>
            <person name="Plett J.M."/>
            <person name="Magnuson J."/>
            <person name="Spatafora J.W."/>
            <person name="Nagy L.G."/>
            <person name="Henrissat B."/>
            <person name="Grigoriev I.V."/>
            <person name="Yang Z.L."/>
            <person name="Xu J."/>
            <person name="Martin F.M."/>
        </authorList>
    </citation>
    <scope>NUCLEOTIDE SEQUENCE</scope>
    <source>
        <strain evidence="2">KKN 215</strain>
    </source>
</reference>
<feature type="region of interest" description="Disordered" evidence="1">
    <location>
        <begin position="1"/>
        <end position="81"/>
    </location>
</feature>
<name>A0A8K0US71_9AGAR</name>
<comment type="caution">
    <text evidence="2">The sequence shown here is derived from an EMBL/GenBank/DDBJ whole genome shotgun (WGS) entry which is preliminary data.</text>
</comment>
<organism evidence="2 3">
    <name type="scientific">Cristinia sonorae</name>
    <dbReference type="NCBI Taxonomy" id="1940300"/>
    <lineage>
        <taxon>Eukaryota</taxon>
        <taxon>Fungi</taxon>
        <taxon>Dikarya</taxon>
        <taxon>Basidiomycota</taxon>
        <taxon>Agaricomycotina</taxon>
        <taxon>Agaricomycetes</taxon>
        <taxon>Agaricomycetidae</taxon>
        <taxon>Agaricales</taxon>
        <taxon>Pleurotineae</taxon>
        <taxon>Stephanosporaceae</taxon>
        <taxon>Cristinia</taxon>
    </lineage>
</organism>
<dbReference type="Proteomes" id="UP000813824">
    <property type="component" value="Unassembled WGS sequence"/>
</dbReference>
<accession>A0A8K0US71</accession>
<sequence>MSATNMTAMSSIPPRRSPSPPAFSAKFEHLVSPLPRRPPPTALRLVQGPLPSRARPKHTLPSLPRPAFHPKIHVAHSGPAPRKLAKEALTLEKEVPQIHLAIAKVHFPDLKVPGYSSDSDGDSDEESTSGSDFGSRRGSFESVQDNLERGRKMIRGPWDHAGSIKVPFDVNAVLPPPRRAAINVVQRA</sequence>